<feature type="non-terminal residue" evidence="1">
    <location>
        <position position="1"/>
    </location>
</feature>
<evidence type="ECO:0000313" key="2">
    <source>
        <dbReference type="Proteomes" id="UP000479190"/>
    </source>
</evidence>
<keyword evidence="2" id="KW-1185">Reference proteome</keyword>
<gene>
    <name evidence="1" type="ORF">TBRA_LOCUS596</name>
</gene>
<dbReference type="EMBL" id="CADCXV010000141">
    <property type="protein sequence ID" value="CAB0028422.1"/>
    <property type="molecule type" value="Genomic_DNA"/>
</dbReference>
<name>A0A6H5HSW4_9HYME</name>
<accession>A0A6H5HSW4</accession>
<protein>
    <submittedName>
        <fullName evidence="1">Uncharacterized protein</fullName>
    </submittedName>
</protein>
<dbReference type="AlphaFoldDB" id="A0A6H5HSW4"/>
<proteinExistence type="predicted"/>
<dbReference type="Proteomes" id="UP000479190">
    <property type="component" value="Unassembled WGS sequence"/>
</dbReference>
<reference evidence="1 2" key="1">
    <citation type="submission" date="2020-02" db="EMBL/GenBank/DDBJ databases">
        <authorList>
            <person name="Ferguson B K."/>
        </authorList>
    </citation>
    <scope>NUCLEOTIDE SEQUENCE [LARGE SCALE GENOMIC DNA]</scope>
</reference>
<sequence length="141" mass="16277">ERDCSFNERLVPGIRGLRERLQGYSYRDCWTLEGAFARRCGFLPLAHSKCDPCTLFHGAGGYRSACRKMSRTRRELDTLITRPMLKLSLRHRSRQFDQHLFVLSSDDEQPIRPIATSVYRHSSAIRRLLFCASLRAPHPVG</sequence>
<organism evidence="1 2">
    <name type="scientific">Trichogramma brassicae</name>
    <dbReference type="NCBI Taxonomy" id="86971"/>
    <lineage>
        <taxon>Eukaryota</taxon>
        <taxon>Metazoa</taxon>
        <taxon>Ecdysozoa</taxon>
        <taxon>Arthropoda</taxon>
        <taxon>Hexapoda</taxon>
        <taxon>Insecta</taxon>
        <taxon>Pterygota</taxon>
        <taxon>Neoptera</taxon>
        <taxon>Endopterygota</taxon>
        <taxon>Hymenoptera</taxon>
        <taxon>Apocrita</taxon>
        <taxon>Proctotrupomorpha</taxon>
        <taxon>Chalcidoidea</taxon>
        <taxon>Trichogrammatidae</taxon>
        <taxon>Trichogramma</taxon>
    </lineage>
</organism>
<evidence type="ECO:0000313" key="1">
    <source>
        <dbReference type="EMBL" id="CAB0028422.1"/>
    </source>
</evidence>